<dbReference type="InterPro" id="IPR001611">
    <property type="entry name" value="Leu-rich_rpt"/>
</dbReference>
<sequence length="569" mass="62489">MLKEVFLMALMLGSSFGATLEPCPEGSTCHSTPETLKTTSFEFLSKLSQKDFRSIGSLTISNSSVNKIDPKLKYLKNLAYLDLSYNSVQISSIPSLNSLKTLILKANDLKDISISQLPQNIENLDLSDNLLSAIPRDWRLLKNLKTLDLYKNPIDCDCNNVLNYELLNKRVIIPRPLTCHSPPEYAGKKVSSVNCSPIDMMQYDAPVEGSGETDIFDDSFAEKTSDIKVINEEEDDDEKTNTIVDDRDENVAETTTIDPLNAGVHDEGSGEEGSGEFGRIPESGVLGCIENCETPKPLTQDPTASPLPGFFDQFKMIIDDVNIFKEPTTEAPSTTSTTTESVATPAVVKEPKILKDNVGSVGTGNDRKSEVEQVDNANGTATGELERASMSPKNSTAVYAVVGVGLVIAVLFILAFIKKRRSKRLKEKRREIPLTGEELKPLSKYPITAVNDKPVKNTSNLPEQIPLINGQNGKPRDDTPKLTSFVPLAHPELPNDDDDNSVELNLPNGSPADSDEVEIRPKIQSELLTPQRERVTIREAELPESVPRTPLLVHRQKNSEGEIVTTLVS</sequence>
<feature type="chain" id="PRO_5028475142" evidence="5">
    <location>
        <begin position="18"/>
        <end position="569"/>
    </location>
</feature>
<reference evidence="6" key="2">
    <citation type="submission" date="2025-05" db="UniProtKB">
        <authorList>
            <consortium name="EnsemblMetazoa"/>
        </authorList>
    </citation>
    <scope>IDENTIFICATION</scope>
</reference>
<proteinExistence type="predicted"/>
<name>A0A6P7GX05_DIAVI</name>
<dbReference type="GeneID" id="114341727"/>
<dbReference type="EnsemblMetazoa" id="XM_028292539.2">
    <property type="protein sequence ID" value="XP_028148340.1"/>
    <property type="gene ID" value="LOC114341727"/>
</dbReference>
<evidence type="ECO:0000256" key="1">
    <source>
        <dbReference type="ARBA" id="ARBA00022614"/>
    </source>
</evidence>
<feature type="region of interest" description="Disordered" evidence="3">
    <location>
        <begin position="453"/>
        <end position="515"/>
    </location>
</feature>
<gene>
    <name evidence="8" type="primary">LOC114341727</name>
</gene>
<dbReference type="SUPFAM" id="SSF52058">
    <property type="entry name" value="L domain-like"/>
    <property type="match status" value="1"/>
</dbReference>
<dbReference type="AlphaFoldDB" id="A0A6P7GX05"/>
<evidence type="ECO:0000256" key="4">
    <source>
        <dbReference type="SAM" id="Phobius"/>
    </source>
</evidence>
<reference evidence="8" key="1">
    <citation type="submission" date="2025-04" db="UniProtKB">
        <authorList>
            <consortium name="RefSeq"/>
        </authorList>
    </citation>
    <scope>IDENTIFICATION</scope>
</reference>
<dbReference type="KEGG" id="dvv:114341727"/>
<keyword evidence="4" id="KW-1133">Transmembrane helix</keyword>
<organism evidence="8">
    <name type="scientific">Diabrotica virgifera virgifera</name>
    <name type="common">western corn rootworm</name>
    <dbReference type="NCBI Taxonomy" id="50390"/>
    <lineage>
        <taxon>Eukaryota</taxon>
        <taxon>Metazoa</taxon>
        <taxon>Ecdysozoa</taxon>
        <taxon>Arthropoda</taxon>
        <taxon>Hexapoda</taxon>
        <taxon>Insecta</taxon>
        <taxon>Pterygota</taxon>
        <taxon>Neoptera</taxon>
        <taxon>Endopterygota</taxon>
        <taxon>Coleoptera</taxon>
        <taxon>Polyphaga</taxon>
        <taxon>Cucujiformia</taxon>
        <taxon>Chrysomeloidea</taxon>
        <taxon>Chrysomelidae</taxon>
        <taxon>Galerucinae</taxon>
        <taxon>Diabroticina</taxon>
        <taxon>Diabroticites</taxon>
        <taxon>Diabrotica</taxon>
    </lineage>
</organism>
<keyword evidence="5" id="KW-0732">Signal</keyword>
<evidence type="ECO:0000256" key="5">
    <source>
        <dbReference type="SAM" id="SignalP"/>
    </source>
</evidence>
<dbReference type="PANTHER" id="PTHR24366:SF96">
    <property type="entry name" value="LEUCINE RICH REPEAT CONTAINING 53"/>
    <property type="match status" value="1"/>
</dbReference>
<feature type="signal peptide" evidence="5">
    <location>
        <begin position="1"/>
        <end position="17"/>
    </location>
</feature>
<feature type="transmembrane region" description="Helical" evidence="4">
    <location>
        <begin position="397"/>
        <end position="417"/>
    </location>
</feature>
<keyword evidence="7" id="KW-1185">Reference proteome</keyword>
<dbReference type="PROSITE" id="PS51450">
    <property type="entry name" value="LRR"/>
    <property type="match status" value="2"/>
</dbReference>
<dbReference type="InParanoid" id="A0A6P7GX05"/>
<evidence type="ECO:0000256" key="2">
    <source>
        <dbReference type="ARBA" id="ARBA00022737"/>
    </source>
</evidence>
<dbReference type="OrthoDB" id="1741314at2759"/>
<evidence type="ECO:0000313" key="8">
    <source>
        <dbReference type="RefSeq" id="XP_028148340.1"/>
    </source>
</evidence>
<evidence type="ECO:0000313" key="7">
    <source>
        <dbReference type="Proteomes" id="UP001652700"/>
    </source>
</evidence>
<dbReference type="PANTHER" id="PTHR24366">
    <property type="entry name" value="IG(IMMUNOGLOBULIN) AND LRR(LEUCINE RICH REPEAT) DOMAINS"/>
    <property type="match status" value="1"/>
</dbReference>
<evidence type="ECO:0000256" key="3">
    <source>
        <dbReference type="SAM" id="MobiDB-lite"/>
    </source>
</evidence>
<protein>
    <submittedName>
        <fullName evidence="8">Protein windpipe</fullName>
    </submittedName>
</protein>
<keyword evidence="4" id="KW-0812">Transmembrane</keyword>
<dbReference type="RefSeq" id="XP_028148340.1">
    <property type="nucleotide sequence ID" value="XM_028292539.1"/>
</dbReference>
<dbReference type="FunCoup" id="A0A6P7GX05">
    <property type="interactions" value="164"/>
</dbReference>
<dbReference type="CTD" id="37548"/>
<dbReference type="Proteomes" id="UP001652700">
    <property type="component" value="Unplaced"/>
</dbReference>
<evidence type="ECO:0000313" key="6">
    <source>
        <dbReference type="EnsemblMetazoa" id="XP_028148340.1"/>
    </source>
</evidence>
<keyword evidence="2" id="KW-0677">Repeat</keyword>
<accession>A0A6P7GX05</accession>
<keyword evidence="1" id="KW-0433">Leucine-rich repeat</keyword>
<keyword evidence="4" id="KW-0472">Membrane</keyword>
<dbReference type="Gene3D" id="3.80.10.10">
    <property type="entry name" value="Ribonuclease Inhibitor"/>
    <property type="match status" value="1"/>
</dbReference>
<dbReference type="InterPro" id="IPR032675">
    <property type="entry name" value="LRR_dom_sf"/>
</dbReference>